<dbReference type="EMBL" id="MU005778">
    <property type="protein sequence ID" value="KAF2705464.1"/>
    <property type="molecule type" value="Genomic_DNA"/>
</dbReference>
<reference evidence="1" key="1">
    <citation type="journal article" date="2020" name="Stud. Mycol.">
        <title>101 Dothideomycetes genomes: a test case for predicting lifestyles and emergence of pathogens.</title>
        <authorList>
            <person name="Haridas S."/>
            <person name="Albert R."/>
            <person name="Binder M."/>
            <person name="Bloem J."/>
            <person name="Labutti K."/>
            <person name="Salamov A."/>
            <person name="Andreopoulos B."/>
            <person name="Baker S."/>
            <person name="Barry K."/>
            <person name="Bills G."/>
            <person name="Bluhm B."/>
            <person name="Cannon C."/>
            <person name="Castanera R."/>
            <person name="Culley D."/>
            <person name="Daum C."/>
            <person name="Ezra D."/>
            <person name="Gonzalez J."/>
            <person name="Henrissat B."/>
            <person name="Kuo A."/>
            <person name="Liang C."/>
            <person name="Lipzen A."/>
            <person name="Lutzoni F."/>
            <person name="Magnuson J."/>
            <person name="Mondo S."/>
            <person name="Nolan M."/>
            <person name="Ohm R."/>
            <person name="Pangilinan J."/>
            <person name="Park H.-J."/>
            <person name="Ramirez L."/>
            <person name="Alfaro M."/>
            <person name="Sun H."/>
            <person name="Tritt A."/>
            <person name="Yoshinaga Y."/>
            <person name="Zwiers L.-H."/>
            <person name="Turgeon B."/>
            <person name="Goodwin S."/>
            <person name="Spatafora J."/>
            <person name="Crous P."/>
            <person name="Grigoriev I."/>
        </authorList>
    </citation>
    <scope>NUCLEOTIDE SEQUENCE</scope>
    <source>
        <strain evidence="1">CBS 279.74</strain>
    </source>
</reference>
<dbReference type="AlphaFoldDB" id="A0A6G1JXX5"/>
<sequence length="162" mass="18054">MIWGSSSCHMRSTRSGVWWGGVWWGGELLPLYVIVHRFPTTYIHIPILHVCTYHSTQLHSIESTLDKTIHHVRFISPCGECGNSATLASGCLVWRTVHTYVLGVKFAPPLIRPGAWMNLLDNPNHARLIAAIEKLAAESISPITCLCTCLQSAWRVCTAHLP</sequence>
<proteinExistence type="predicted"/>
<organism evidence="1 2">
    <name type="scientific">Pleomassaria siparia CBS 279.74</name>
    <dbReference type="NCBI Taxonomy" id="1314801"/>
    <lineage>
        <taxon>Eukaryota</taxon>
        <taxon>Fungi</taxon>
        <taxon>Dikarya</taxon>
        <taxon>Ascomycota</taxon>
        <taxon>Pezizomycotina</taxon>
        <taxon>Dothideomycetes</taxon>
        <taxon>Pleosporomycetidae</taxon>
        <taxon>Pleosporales</taxon>
        <taxon>Pleomassariaceae</taxon>
        <taxon>Pleomassaria</taxon>
    </lineage>
</organism>
<keyword evidence="2" id="KW-1185">Reference proteome</keyword>
<accession>A0A6G1JXX5</accession>
<gene>
    <name evidence="1" type="ORF">K504DRAFT_91281</name>
</gene>
<protein>
    <submittedName>
        <fullName evidence="1">Uncharacterized protein</fullName>
    </submittedName>
</protein>
<dbReference type="Proteomes" id="UP000799428">
    <property type="component" value="Unassembled WGS sequence"/>
</dbReference>
<evidence type="ECO:0000313" key="1">
    <source>
        <dbReference type="EMBL" id="KAF2705464.1"/>
    </source>
</evidence>
<name>A0A6G1JXX5_9PLEO</name>
<evidence type="ECO:0000313" key="2">
    <source>
        <dbReference type="Proteomes" id="UP000799428"/>
    </source>
</evidence>